<evidence type="ECO:0000313" key="2">
    <source>
        <dbReference type="EMBL" id="CAH2272663.1"/>
    </source>
</evidence>
<name>A0AAD1RIW2_PELCU</name>
<dbReference type="AlphaFoldDB" id="A0AAD1RIW2"/>
<evidence type="ECO:0000256" key="1">
    <source>
        <dbReference type="SAM" id="MobiDB-lite"/>
    </source>
</evidence>
<reference evidence="2" key="1">
    <citation type="submission" date="2022-03" db="EMBL/GenBank/DDBJ databases">
        <authorList>
            <person name="Alioto T."/>
            <person name="Alioto T."/>
            <person name="Gomez Garrido J."/>
        </authorList>
    </citation>
    <scope>NUCLEOTIDE SEQUENCE</scope>
</reference>
<dbReference type="EMBL" id="OW240914">
    <property type="protein sequence ID" value="CAH2272663.1"/>
    <property type="molecule type" value="Genomic_DNA"/>
</dbReference>
<feature type="region of interest" description="Disordered" evidence="1">
    <location>
        <begin position="1"/>
        <end position="38"/>
    </location>
</feature>
<organism evidence="2 3">
    <name type="scientific">Pelobates cultripes</name>
    <name type="common">Western spadefoot toad</name>
    <dbReference type="NCBI Taxonomy" id="61616"/>
    <lineage>
        <taxon>Eukaryota</taxon>
        <taxon>Metazoa</taxon>
        <taxon>Chordata</taxon>
        <taxon>Craniata</taxon>
        <taxon>Vertebrata</taxon>
        <taxon>Euteleostomi</taxon>
        <taxon>Amphibia</taxon>
        <taxon>Batrachia</taxon>
        <taxon>Anura</taxon>
        <taxon>Pelobatoidea</taxon>
        <taxon>Pelobatidae</taxon>
        <taxon>Pelobates</taxon>
    </lineage>
</organism>
<proteinExistence type="predicted"/>
<protein>
    <submittedName>
        <fullName evidence="2">Uncharacterized protein</fullName>
    </submittedName>
</protein>
<evidence type="ECO:0000313" key="3">
    <source>
        <dbReference type="Proteomes" id="UP001295444"/>
    </source>
</evidence>
<accession>A0AAD1RIW2</accession>
<dbReference type="Proteomes" id="UP001295444">
    <property type="component" value="Chromosome 03"/>
</dbReference>
<keyword evidence="3" id="KW-1185">Reference proteome</keyword>
<feature type="compositionally biased region" description="Basic and acidic residues" evidence="1">
    <location>
        <begin position="12"/>
        <end position="38"/>
    </location>
</feature>
<gene>
    <name evidence="2" type="ORF">PECUL_23A012766</name>
</gene>
<sequence length="256" mass="28607">MEGSEDVCMDAVEMKDLERVDDKLMEQSRSNESDDRCSGHIEDLNVVVNTGNQNTAPGDVHGDMGAEIHDPMKDHDKELLESEHLISSANEVESCVQGMESSVYRTEDEIWFDEGQSVNVDADSKGMETVAGQESIICTTSNEDLNEDMLALKEQIQEEREGEEREFCLQDPSINISSPDKQVPVCEICTEETTGNVTNAADEDVEVTPLESVDSQMAEEQYVSASYDFSHQPWQLTGAWKEYSALSENFLKGCKW</sequence>